<gene>
    <name evidence="1" type="ORF">GXM_00737</name>
</gene>
<reference evidence="1 2" key="1">
    <citation type="submission" date="2019-10" db="EMBL/GenBank/DDBJ databases">
        <title>Genomic and transcriptomic insights into the perfect genentic adaptation of a filamentous nitrogen-fixing cyanobacterium to rice fields.</title>
        <authorList>
            <person name="Chen Z."/>
        </authorList>
    </citation>
    <scope>NUCLEOTIDE SEQUENCE [LARGE SCALE GENOMIC DNA]</scope>
    <source>
        <strain evidence="1">CCNUC1</strain>
    </source>
</reference>
<name>A0A5P8VSH1_9NOSO</name>
<dbReference type="KEGG" id="nsh:GXM_00737"/>
<proteinExistence type="predicted"/>
<dbReference type="Proteomes" id="UP000326678">
    <property type="component" value="Chromosome Gxm1"/>
</dbReference>
<dbReference type="EMBL" id="CP045226">
    <property type="protein sequence ID" value="QFS43264.1"/>
    <property type="molecule type" value="Genomic_DNA"/>
</dbReference>
<evidence type="ECO:0000313" key="2">
    <source>
        <dbReference type="Proteomes" id="UP000326678"/>
    </source>
</evidence>
<accession>A0A5P8VSH1</accession>
<evidence type="ECO:0000313" key="1">
    <source>
        <dbReference type="EMBL" id="QFS43264.1"/>
    </source>
</evidence>
<dbReference type="AlphaFoldDB" id="A0A5P8VSH1"/>
<sequence length="67" mass="7623">MGVYAIASASPAHCIRLLAEKFCGVIKSFIKNPYQNHAENFCYLVGMSDKDRKQIFKIHHPTIKTLQ</sequence>
<organism evidence="1 2">
    <name type="scientific">Nostoc sphaeroides CCNUC1</name>
    <dbReference type="NCBI Taxonomy" id="2653204"/>
    <lineage>
        <taxon>Bacteria</taxon>
        <taxon>Bacillati</taxon>
        <taxon>Cyanobacteriota</taxon>
        <taxon>Cyanophyceae</taxon>
        <taxon>Nostocales</taxon>
        <taxon>Nostocaceae</taxon>
        <taxon>Nostoc</taxon>
    </lineage>
</organism>
<keyword evidence="2" id="KW-1185">Reference proteome</keyword>
<protein>
    <submittedName>
        <fullName evidence="1">Uncharacterized protein</fullName>
    </submittedName>
</protein>